<keyword evidence="2 5" id="KW-0808">Transferase</keyword>
<evidence type="ECO:0000256" key="2">
    <source>
        <dbReference type="ARBA" id="ARBA00022679"/>
    </source>
</evidence>
<comment type="miscellaneous">
    <text evidence="5">In the reaction, the free carboxyl group of octanoic acid is attached via an amide linkage to the epsilon-amino group of a specific lysine residue of lipoyl domains of lipoate-dependent enzymes.</text>
</comment>
<dbReference type="GO" id="GO:0005737">
    <property type="term" value="C:cytoplasm"/>
    <property type="evidence" value="ECO:0007669"/>
    <property type="project" value="UniProtKB-SubCell"/>
</dbReference>
<dbReference type="InterPro" id="IPR000544">
    <property type="entry name" value="Octanoyltransferase"/>
</dbReference>
<evidence type="ECO:0000256" key="7">
    <source>
        <dbReference type="PIRSR" id="PIRSR016262-1"/>
    </source>
</evidence>
<evidence type="ECO:0000313" key="12">
    <source>
        <dbReference type="Proteomes" id="UP000078084"/>
    </source>
</evidence>
<dbReference type="CDD" id="cd16444">
    <property type="entry name" value="LipB"/>
    <property type="match status" value="1"/>
</dbReference>
<dbReference type="GO" id="GO:0016874">
    <property type="term" value="F:ligase activity"/>
    <property type="evidence" value="ECO:0007669"/>
    <property type="project" value="UniProtKB-KW"/>
</dbReference>
<comment type="pathway">
    <text evidence="1 5 6">Protein modification; protein lipoylation via endogenous pathway; protein N(6)-(lipoyl)lysine from octanoyl-[acyl-carrier-protein]: step 1/2.</text>
</comment>
<dbReference type="EMBL" id="LBNE01000001">
    <property type="protein sequence ID" value="KKO73345.1"/>
    <property type="molecule type" value="Genomic_DNA"/>
</dbReference>
<comment type="caution">
    <text evidence="11">The sequence shown here is derived from an EMBL/GenBank/DDBJ whole genome shotgun (WGS) entry which is preliminary data.</text>
</comment>
<evidence type="ECO:0000256" key="1">
    <source>
        <dbReference type="ARBA" id="ARBA00004821"/>
    </source>
</evidence>
<dbReference type="PIRSF" id="PIRSF016262">
    <property type="entry name" value="LPLase"/>
    <property type="match status" value="1"/>
</dbReference>
<evidence type="ECO:0000256" key="9">
    <source>
        <dbReference type="PIRSR" id="PIRSR016262-3"/>
    </source>
</evidence>
<name>A0A171KWS8_9BURK</name>
<dbReference type="UniPathway" id="UPA00538">
    <property type="reaction ID" value="UER00592"/>
</dbReference>
<evidence type="ECO:0000313" key="11">
    <source>
        <dbReference type="EMBL" id="KKO73345.1"/>
    </source>
</evidence>
<feature type="binding site" evidence="5 8">
    <location>
        <begin position="166"/>
        <end position="168"/>
    </location>
    <ligand>
        <name>substrate</name>
    </ligand>
</feature>
<dbReference type="STRING" id="206506.AAV32_03590"/>
<keyword evidence="5" id="KW-0963">Cytoplasm</keyword>
<gene>
    <name evidence="5" type="primary">lipB</name>
    <name evidence="11" type="ORF">AAV32_03590</name>
</gene>
<evidence type="ECO:0000256" key="6">
    <source>
        <dbReference type="PIRNR" id="PIRNR016262"/>
    </source>
</evidence>
<comment type="function">
    <text evidence="4 5 6">Catalyzes the transfer of endogenously produced octanoic acid from octanoyl-acyl-carrier-protein onto the lipoyl domains of lipoate-dependent enzymes. Lipoyl-ACP can also act as a substrate although octanoyl-ACP is likely to be the physiological substrate.</text>
</comment>
<evidence type="ECO:0000256" key="8">
    <source>
        <dbReference type="PIRSR" id="PIRSR016262-2"/>
    </source>
</evidence>
<dbReference type="AlphaFoldDB" id="A0A171KWS8"/>
<dbReference type="RefSeq" id="WP_068367539.1">
    <property type="nucleotide sequence ID" value="NZ_LBNE01000001.1"/>
</dbReference>
<dbReference type="NCBIfam" id="TIGR00214">
    <property type="entry name" value="lipB"/>
    <property type="match status" value="1"/>
</dbReference>
<dbReference type="HAMAP" id="MF_00013">
    <property type="entry name" value="LipB"/>
    <property type="match status" value="1"/>
</dbReference>
<dbReference type="PROSITE" id="PS01313">
    <property type="entry name" value="LIPB"/>
    <property type="match status" value="1"/>
</dbReference>
<dbReference type="PANTHER" id="PTHR10993">
    <property type="entry name" value="OCTANOYLTRANSFERASE"/>
    <property type="match status" value="1"/>
</dbReference>
<protein>
    <recommendedName>
        <fullName evidence="5 6">Octanoyltransferase</fullName>
        <ecNumber evidence="5 6">2.3.1.181</ecNumber>
    </recommendedName>
    <alternativeName>
        <fullName evidence="5">Lipoate-protein ligase B</fullName>
    </alternativeName>
    <alternativeName>
        <fullName evidence="5">Lipoyl/octanoyl transferase</fullName>
    </alternativeName>
    <alternativeName>
        <fullName evidence="5">Octanoyl-[acyl-carrier-protein]-protein N-octanoyltransferase</fullName>
    </alternativeName>
</protein>
<comment type="subcellular location">
    <subcellularLocation>
        <location evidence="5">Cytoplasm</location>
    </subcellularLocation>
</comment>
<dbReference type="GO" id="GO:0009249">
    <property type="term" value="P:protein lipoylation"/>
    <property type="evidence" value="ECO:0007669"/>
    <property type="project" value="InterPro"/>
</dbReference>
<dbReference type="InterPro" id="IPR045864">
    <property type="entry name" value="aa-tRNA-synth_II/BPL/LPL"/>
</dbReference>
<evidence type="ECO:0000256" key="4">
    <source>
        <dbReference type="ARBA" id="ARBA00024732"/>
    </source>
</evidence>
<dbReference type="Gene3D" id="3.30.930.10">
    <property type="entry name" value="Bira Bifunctional Protein, Domain 2"/>
    <property type="match status" value="1"/>
</dbReference>
<dbReference type="SUPFAM" id="SSF55681">
    <property type="entry name" value="Class II aaRS and biotin synthetases"/>
    <property type="match status" value="1"/>
</dbReference>
<comment type="catalytic activity">
    <reaction evidence="5 6">
        <text>octanoyl-[ACP] + L-lysyl-[protein] = N(6)-octanoyl-L-lysyl-[protein] + holo-[ACP] + H(+)</text>
        <dbReference type="Rhea" id="RHEA:17665"/>
        <dbReference type="Rhea" id="RHEA-COMP:9636"/>
        <dbReference type="Rhea" id="RHEA-COMP:9685"/>
        <dbReference type="Rhea" id="RHEA-COMP:9752"/>
        <dbReference type="Rhea" id="RHEA-COMP:9928"/>
        <dbReference type="ChEBI" id="CHEBI:15378"/>
        <dbReference type="ChEBI" id="CHEBI:29969"/>
        <dbReference type="ChEBI" id="CHEBI:64479"/>
        <dbReference type="ChEBI" id="CHEBI:78463"/>
        <dbReference type="ChEBI" id="CHEBI:78809"/>
        <dbReference type="EC" id="2.3.1.181"/>
    </reaction>
</comment>
<dbReference type="GO" id="GO:0033819">
    <property type="term" value="F:lipoyl(octanoyl) transferase activity"/>
    <property type="evidence" value="ECO:0007669"/>
    <property type="project" value="UniProtKB-EC"/>
</dbReference>
<feature type="active site" description="Acyl-thioester intermediate" evidence="5 7">
    <location>
        <position position="197"/>
    </location>
</feature>
<dbReference type="Proteomes" id="UP000078084">
    <property type="component" value="Unassembled WGS sequence"/>
</dbReference>
<dbReference type="InterPro" id="IPR004143">
    <property type="entry name" value="BPL_LPL_catalytic"/>
</dbReference>
<dbReference type="NCBIfam" id="NF010922">
    <property type="entry name" value="PRK14342.1"/>
    <property type="match status" value="1"/>
</dbReference>
<dbReference type="PATRIC" id="fig|206506.3.peg.786"/>
<dbReference type="InterPro" id="IPR020605">
    <property type="entry name" value="Octanoyltransferase_CS"/>
</dbReference>
<keyword evidence="11" id="KW-0436">Ligase</keyword>
<evidence type="ECO:0000256" key="3">
    <source>
        <dbReference type="ARBA" id="ARBA00023315"/>
    </source>
</evidence>
<proteinExistence type="inferred from homology"/>
<dbReference type="Pfam" id="PF21948">
    <property type="entry name" value="LplA-B_cat"/>
    <property type="match status" value="1"/>
</dbReference>
<feature type="binding site" evidence="5 8">
    <location>
        <begin position="81"/>
        <end position="88"/>
    </location>
    <ligand>
        <name>substrate</name>
    </ligand>
</feature>
<dbReference type="PROSITE" id="PS51733">
    <property type="entry name" value="BPL_LPL_CATALYTIC"/>
    <property type="match status" value="1"/>
</dbReference>
<keyword evidence="12" id="KW-1185">Reference proteome</keyword>
<comment type="similarity">
    <text evidence="5 6">Belongs to the LipB family.</text>
</comment>
<dbReference type="PANTHER" id="PTHR10993:SF7">
    <property type="entry name" value="LIPOYLTRANSFERASE 2, MITOCHONDRIAL-RELATED"/>
    <property type="match status" value="1"/>
</dbReference>
<feature type="domain" description="BPL/LPL catalytic" evidence="10">
    <location>
        <begin position="42"/>
        <end position="233"/>
    </location>
</feature>
<evidence type="ECO:0000256" key="5">
    <source>
        <dbReference type="HAMAP-Rule" id="MF_00013"/>
    </source>
</evidence>
<sequence length="233" mass="24882">MAEAVHAAPAATPADCTRWLAGPVVYLPVWEAMRSYTEARGADSADEIWLTEHAPVYTLGQAGKPEHLLCPGDIPIVQCDRGGQVTYHGPGQIMAYVLFDLRRAGIHVRDYVYRLEQGVLDVLHGWGLAGACRQAGAPGIYVPLDGLPPAPAMPGQPAPNVGKVAALGVKIRNGRAYHGVSLNLAMNLEPFDRINPCGYAGLRTVDLAGLGIRRDFQGAGDELAASLWRALRA</sequence>
<evidence type="ECO:0000259" key="10">
    <source>
        <dbReference type="PROSITE" id="PS51733"/>
    </source>
</evidence>
<reference evidence="11 12" key="1">
    <citation type="submission" date="2015-04" db="EMBL/GenBank/DDBJ databases">
        <title>Genome sequence of Kerstersia gyiorum CG1.</title>
        <authorList>
            <person name="Greninger A.L."/>
            <person name="Kozyreva V."/>
            <person name="Chaturvedi V."/>
        </authorList>
    </citation>
    <scope>NUCLEOTIDE SEQUENCE [LARGE SCALE GENOMIC DNA]</scope>
    <source>
        <strain evidence="11 12">CG1</strain>
    </source>
</reference>
<dbReference type="EC" id="2.3.1.181" evidence="5 6"/>
<accession>A0A171KWS8</accession>
<keyword evidence="3 5" id="KW-0012">Acyltransferase</keyword>
<organism evidence="11 12">
    <name type="scientific">Kerstersia gyiorum</name>
    <dbReference type="NCBI Taxonomy" id="206506"/>
    <lineage>
        <taxon>Bacteria</taxon>
        <taxon>Pseudomonadati</taxon>
        <taxon>Pseudomonadota</taxon>
        <taxon>Betaproteobacteria</taxon>
        <taxon>Burkholderiales</taxon>
        <taxon>Alcaligenaceae</taxon>
        <taxon>Kerstersia</taxon>
    </lineage>
</organism>
<feature type="site" description="Lowers pKa of active site Cys" evidence="5 9">
    <location>
        <position position="163"/>
    </location>
</feature>
<feature type="binding site" evidence="5 8">
    <location>
        <begin position="179"/>
        <end position="181"/>
    </location>
    <ligand>
        <name>substrate</name>
    </ligand>
</feature>